<dbReference type="RefSeq" id="WP_345652419.1">
    <property type="nucleotide sequence ID" value="NZ_BAABEP010000050.1"/>
</dbReference>
<dbReference type="SMART" id="SM00347">
    <property type="entry name" value="HTH_MARR"/>
    <property type="match status" value="1"/>
</dbReference>
<accession>A0ABP7FWA3</accession>
<sequence length="163" mass="18018">MAEQGEQGDPAPGRAALVAEAAAVSRRCMASYALLTQAVADRLRLHPTDVQCLSLLGLETGSVTTGRIAELTGLTTGSATRLVDRLERAGYVVRRRDTEDRRRVLVEGVPERMRGFAAVWEESRGPWDELFQAYDESELALLVRHMNRTVELNTSRGARRPRG</sequence>
<comment type="caution">
    <text evidence="2">The sequence shown here is derived from an EMBL/GenBank/DDBJ whole genome shotgun (WGS) entry which is preliminary data.</text>
</comment>
<protein>
    <recommendedName>
        <fullName evidence="1">HTH marR-type domain-containing protein</fullName>
    </recommendedName>
</protein>
<dbReference type="InterPro" id="IPR036390">
    <property type="entry name" value="WH_DNA-bd_sf"/>
</dbReference>
<dbReference type="PANTHER" id="PTHR33164:SF106">
    <property type="entry name" value="TRANSCRIPTIONAL REGULATORY PROTEIN"/>
    <property type="match status" value="1"/>
</dbReference>
<evidence type="ECO:0000313" key="2">
    <source>
        <dbReference type="EMBL" id="GAA3750014.1"/>
    </source>
</evidence>
<dbReference type="InterPro" id="IPR039422">
    <property type="entry name" value="MarR/SlyA-like"/>
</dbReference>
<dbReference type="Proteomes" id="UP001499884">
    <property type="component" value="Unassembled WGS sequence"/>
</dbReference>
<dbReference type="InterPro" id="IPR000835">
    <property type="entry name" value="HTH_MarR-typ"/>
</dbReference>
<dbReference type="EMBL" id="BAABEP010000050">
    <property type="protein sequence ID" value="GAA3750014.1"/>
    <property type="molecule type" value="Genomic_DNA"/>
</dbReference>
<keyword evidence="3" id="KW-1185">Reference proteome</keyword>
<organism evidence="2 3">
    <name type="scientific">Streptomyces tremellae</name>
    <dbReference type="NCBI Taxonomy" id="1124239"/>
    <lineage>
        <taxon>Bacteria</taxon>
        <taxon>Bacillati</taxon>
        <taxon>Actinomycetota</taxon>
        <taxon>Actinomycetes</taxon>
        <taxon>Kitasatosporales</taxon>
        <taxon>Streptomycetaceae</taxon>
        <taxon>Streptomyces</taxon>
    </lineage>
</organism>
<dbReference type="Gene3D" id="1.10.10.10">
    <property type="entry name" value="Winged helix-like DNA-binding domain superfamily/Winged helix DNA-binding domain"/>
    <property type="match status" value="1"/>
</dbReference>
<dbReference type="Pfam" id="PF12802">
    <property type="entry name" value="MarR_2"/>
    <property type="match status" value="1"/>
</dbReference>
<gene>
    <name evidence="2" type="ORF">GCM10023082_52520</name>
</gene>
<name>A0ABP7FWA3_9ACTN</name>
<dbReference type="InterPro" id="IPR036388">
    <property type="entry name" value="WH-like_DNA-bd_sf"/>
</dbReference>
<evidence type="ECO:0000259" key="1">
    <source>
        <dbReference type="PROSITE" id="PS50995"/>
    </source>
</evidence>
<proteinExistence type="predicted"/>
<dbReference type="PROSITE" id="PS50995">
    <property type="entry name" value="HTH_MARR_2"/>
    <property type="match status" value="1"/>
</dbReference>
<feature type="domain" description="HTH marR-type" evidence="1">
    <location>
        <begin position="14"/>
        <end position="151"/>
    </location>
</feature>
<evidence type="ECO:0000313" key="3">
    <source>
        <dbReference type="Proteomes" id="UP001499884"/>
    </source>
</evidence>
<reference evidence="3" key="1">
    <citation type="journal article" date="2019" name="Int. J. Syst. Evol. Microbiol.">
        <title>The Global Catalogue of Microorganisms (GCM) 10K type strain sequencing project: providing services to taxonomists for standard genome sequencing and annotation.</title>
        <authorList>
            <consortium name="The Broad Institute Genomics Platform"/>
            <consortium name="The Broad Institute Genome Sequencing Center for Infectious Disease"/>
            <person name="Wu L."/>
            <person name="Ma J."/>
        </authorList>
    </citation>
    <scope>NUCLEOTIDE SEQUENCE [LARGE SCALE GENOMIC DNA]</scope>
    <source>
        <strain evidence="3">JCM 30846</strain>
    </source>
</reference>
<dbReference type="PANTHER" id="PTHR33164">
    <property type="entry name" value="TRANSCRIPTIONAL REGULATOR, MARR FAMILY"/>
    <property type="match status" value="1"/>
</dbReference>
<dbReference type="SUPFAM" id="SSF46785">
    <property type="entry name" value="Winged helix' DNA-binding domain"/>
    <property type="match status" value="1"/>
</dbReference>